<sequence>MSPRTGRPPKSGASRKKTFQLRISEEQHAELQQIAEALGISMAEVILKGISLVKAELKQ</sequence>
<dbReference type="RefSeq" id="WP_154238604.1">
    <property type="nucleotide sequence ID" value="NZ_WKPI01000010.1"/>
</dbReference>
<accession>A0A6N7S5X0</accession>
<dbReference type="Proteomes" id="UP000480929">
    <property type="component" value="Unassembled WGS sequence"/>
</dbReference>
<dbReference type="Pfam" id="PF05534">
    <property type="entry name" value="HicB"/>
    <property type="match status" value="1"/>
</dbReference>
<gene>
    <name evidence="2" type="ORF">GKD88_07510</name>
    <name evidence="1" type="ORF">GKE08_08105</name>
</gene>
<dbReference type="InterPro" id="IPR010985">
    <property type="entry name" value="Ribbon_hlx_hlx"/>
</dbReference>
<keyword evidence="4" id="KW-1185">Reference proteome</keyword>
<evidence type="ECO:0000313" key="3">
    <source>
        <dbReference type="Proteomes" id="UP000433575"/>
    </source>
</evidence>
<evidence type="ECO:0000313" key="4">
    <source>
        <dbReference type="Proteomes" id="UP000480929"/>
    </source>
</evidence>
<comment type="caution">
    <text evidence="1">The sequence shown here is derived from an EMBL/GenBank/DDBJ whole genome shotgun (WGS) entry which is preliminary data.</text>
</comment>
<reference evidence="3 4" key="1">
    <citation type="journal article" date="2019" name="Nat. Med.">
        <title>A library of human gut bacterial isolates paired with longitudinal multiomics data enables mechanistic microbiome research.</title>
        <authorList>
            <person name="Poyet M."/>
            <person name="Groussin M."/>
            <person name="Gibbons S.M."/>
            <person name="Avila-Pacheco J."/>
            <person name="Jiang X."/>
            <person name="Kearney S.M."/>
            <person name="Perrotta A.R."/>
            <person name="Berdy B."/>
            <person name="Zhao S."/>
            <person name="Lieberman T.D."/>
            <person name="Swanson P.K."/>
            <person name="Smith M."/>
            <person name="Roesemann S."/>
            <person name="Alexander J.E."/>
            <person name="Rich S.A."/>
            <person name="Livny J."/>
            <person name="Vlamakis H."/>
            <person name="Clish C."/>
            <person name="Bullock K."/>
            <person name="Deik A."/>
            <person name="Scott J."/>
            <person name="Pierce K.A."/>
            <person name="Xavier R.J."/>
            <person name="Alm E.J."/>
        </authorList>
    </citation>
    <scope>NUCLEOTIDE SEQUENCE [LARGE SCALE GENOMIC DNA]</scope>
    <source>
        <strain evidence="1 3">BIOML-A4</strain>
        <strain evidence="2 4">BIOML-A5</strain>
    </source>
</reference>
<dbReference type="EMBL" id="WKPI01000010">
    <property type="protein sequence ID" value="MSC32965.1"/>
    <property type="molecule type" value="Genomic_DNA"/>
</dbReference>
<dbReference type="GO" id="GO:0006355">
    <property type="term" value="P:regulation of DNA-templated transcription"/>
    <property type="evidence" value="ECO:0007669"/>
    <property type="project" value="InterPro"/>
</dbReference>
<name>A0A6N7S5X0_9FIRM</name>
<dbReference type="Proteomes" id="UP000433575">
    <property type="component" value="Unassembled WGS sequence"/>
</dbReference>
<proteinExistence type="predicted"/>
<organism evidence="1 3">
    <name type="scientific">Holdemania massiliensis</name>
    <dbReference type="NCBI Taxonomy" id="1468449"/>
    <lineage>
        <taxon>Bacteria</taxon>
        <taxon>Bacillati</taxon>
        <taxon>Bacillota</taxon>
        <taxon>Erysipelotrichia</taxon>
        <taxon>Erysipelotrichales</taxon>
        <taxon>Erysipelotrichaceae</taxon>
        <taxon>Holdemania</taxon>
    </lineage>
</organism>
<evidence type="ECO:0000313" key="1">
    <source>
        <dbReference type="EMBL" id="MSA89287.1"/>
    </source>
</evidence>
<dbReference type="SUPFAM" id="SSF47598">
    <property type="entry name" value="Ribbon-helix-helix"/>
    <property type="match status" value="1"/>
</dbReference>
<dbReference type="EMBL" id="WKPJ01000009">
    <property type="protein sequence ID" value="MSA89287.1"/>
    <property type="molecule type" value="Genomic_DNA"/>
</dbReference>
<dbReference type="AlphaFoldDB" id="A0A6N7S5X0"/>
<evidence type="ECO:0000313" key="2">
    <source>
        <dbReference type="EMBL" id="MSC32965.1"/>
    </source>
</evidence>
<protein>
    <submittedName>
        <fullName evidence="1">Toxin-antitoxin system HicB family antitoxin</fullName>
    </submittedName>
</protein>
<dbReference type="InterPro" id="IPR008651">
    <property type="entry name" value="Uncharacterised_HicB"/>
</dbReference>